<dbReference type="EMBL" id="LZZM01000107">
    <property type="protein sequence ID" value="OOM79188.1"/>
    <property type="molecule type" value="Genomic_DNA"/>
</dbReference>
<feature type="compositionally biased region" description="Basic and acidic residues" evidence="1">
    <location>
        <begin position="1"/>
        <end position="20"/>
    </location>
</feature>
<reference evidence="2 3" key="1">
    <citation type="submission" date="2016-05" db="EMBL/GenBank/DDBJ databases">
        <title>Microbial solvent formation.</title>
        <authorList>
            <person name="Poehlein A."/>
            <person name="Montoya Solano J.D."/>
            <person name="Flitsch S."/>
            <person name="Krabben P."/>
            <person name="Duerre P."/>
            <person name="Daniel R."/>
        </authorList>
    </citation>
    <scope>NUCLEOTIDE SEQUENCE [LARGE SCALE GENOMIC DNA]</scope>
    <source>
        <strain evidence="2 3">DSM 2619</strain>
    </source>
</reference>
<keyword evidence="3" id="KW-1185">Reference proteome</keyword>
<feature type="compositionally biased region" description="Basic residues" evidence="1">
    <location>
        <begin position="43"/>
        <end position="53"/>
    </location>
</feature>
<name>A0A1S8TN62_9CLOT</name>
<gene>
    <name evidence="2" type="ORF">CLPUN_17040</name>
</gene>
<dbReference type="AlphaFoldDB" id="A0A1S8TN62"/>
<organism evidence="2 3">
    <name type="scientific">Clostridium puniceum</name>
    <dbReference type="NCBI Taxonomy" id="29367"/>
    <lineage>
        <taxon>Bacteria</taxon>
        <taxon>Bacillati</taxon>
        <taxon>Bacillota</taxon>
        <taxon>Clostridia</taxon>
        <taxon>Eubacteriales</taxon>
        <taxon>Clostridiaceae</taxon>
        <taxon>Clostridium</taxon>
    </lineage>
</organism>
<accession>A0A1S8TN62</accession>
<dbReference type="RefSeq" id="WP_143329006.1">
    <property type="nucleotide sequence ID" value="NZ_LZZM01000107.1"/>
</dbReference>
<dbReference type="Proteomes" id="UP000190890">
    <property type="component" value="Unassembled WGS sequence"/>
</dbReference>
<feature type="compositionally biased region" description="Basic and acidic residues" evidence="1">
    <location>
        <begin position="29"/>
        <end position="42"/>
    </location>
</feature>
<evidence type="ECO:0000313" key="3">
    <source>
        <dbReference type="Proteomes" id="UP000190890"/>
    </source>
</evidence>
<feature type="region of interest" description="Disordered" evidence="1">
    <location>
        <begin position="1"/>
        <end position="53"/>
    </location>
</feature>
<proteinExistence type="predicted"/>
<protein>
    <submittedName>
        <fullName evidence="2">Uncharacterized protein</fullName>
    </submittedName>
</protein>
<sequence>MQFKDMTPHELAQKTIEDISKRRKLTRKAQKEALNHSMENRNKIQRKMSHSRY</sequence>
<comment type="caution">
    <text evidence="2">The sequence shown here is derived from an EMBL/GenBank/DDBJ whole genome shotgun (WGS) entry which is preliminary data.</text>
</comment>
<evidence type="ECO:0000313" key="2">
    <source>
        <dbReference type="EMBL" id="OOM79188.1"/>
    </source>
</evidence>
<evidence type="ECO:0000256" key="1">
    <source>
        <dbReference type="SAM" id="MobiDB-lite"/>
    </source>
</evidence>